<dbReference type="SUPFAM" id="SSF51703">
    <property type="entry name" value="Cobalamin (vitamin B12)-dependent enzymes"/>
    <property type="match status" value="1"/>
</dbReference>
<dbReference type="PANTHER" id="PTHR48101:SF1">
    <property type="entry name" value="METHYLMALONYL-COA MUTASE, LARGE SUBUNIT"/>
    <property type="match status" value="1"/>
</dbReference>
<dbReference type="InterPro" id="IPR016176">
    <property type="entry name" value="Cbl-dep_enz_cat"/>
</dbReference>
<evidence type="ECO:0000313" key="3">
    <source>
        <dbReference type="Proteomes" id="UP001261624"/>
    </source>
</evidence>
<dbReference type="Proteomes" id="UP001261624">
    <property type="component" value="Unassembled WGS sequence"/>
</dbReference>
<feature type="domain" description="Methylmalonyl-CoA mutase alpha/beta chain catalytic" evidence="1">
    <location>
        <begin position="103"/>
        <end position="424"/>
    </location>
</feature>
<organism evidence="2 3">
    <name type="scientific">Autumnicola patrickiae</name>
    <dbReference type="NCBI Taxonomy" id="3075591"/>
    <lineage>
        <taxon>Bacteria</taxon>
        <taxon>Pseudomonadati</taxon>
        <taxon>Bacteroidota</taxon>
        <taxon>Flavobacteriia</taxon>
        <taxon>Flavobacteriales</taxon>
        <taxon>Flavobacteriaceae</taxon>
        <taxon>Autumnicola</taxon>
    </lineage>
</organism>
<dbReference type="Pfam" id="PF01642">
    <property type="entry name" value="MM_CoA_mutase"/>
    <property type="match status" value="1"/>
</dbReference>
<reference evidence="2 3" key="1">
    <citation type="submission" date="2023-09" db="EMBL/GenBank/DDBJ databases">
        <authorList>
            <person name="Rey-Velasco X."/>
        </authorList>
    </citation>
    <scope>NUCLEOTIDE SEQUENCE [LARGE SCALE GENOMIC DNA]</scope>
    <source>
        <strain evidence="2 3">F188</strain>
    </source>
</reference>
<proteinExistence type="predicted"/>
<dbReference type="EMBL" id="JAVRHM010000001">
    <property type="protein sequence ID" value="MDT0688339.1"/>
    <property type="molecule type" value="Genomic_DNA"/>
</dbReference>
<dbReference type="Gene3D" id="3.20.20.240">
    <property type="entry name" value="Methylmalonyl-CoA mutase"/>
    <property type="match status" value="1"/>
</dbReference>
<dbReference type="CDD" id="cd03677">
    <property type="entry name" value="MM_CoA_mutase_beta"/>
    <property type="match status" value="1"/>
</dbReference>
<evidence type="ECO:0000259" key="1">
    <source>
        <dbReference type="Pfam" id="PF01642"/>
    </source>
</evidence>
<keyword evidence="3" id="KW-1185">Reference proteome</keyword>
<dbReference type="PANTHER" id="PTHR48101">
    <property type="entry name" value="METHYLMALONYL-COA MUTASE, MITOCHONDRIAL-RELATED"/>
    <property type="match status" value="1"/>
</dbReference>
<gene>
    <name evidence="2" type="ORF">RM549_00975</name>
</gene>
<accession>A0ABU3DX86</accession>
<protein>
    <submittedName>
        <fullName evidence="2">Methylmalonyl-CoA mutase subunit beta</fullName>
    </submittedName>
</protein>
<dbReference type="RefSeq" id="WP_311679783.1">
    <property type="nucleotide sequence ID" value="NZ_JAVRHM010000001.1"/>
</dbReference>
<name>A0ABU3DX86_9FLAO</name>
<evidence type="ECO:0000313" key="2">
    <source>
        <dbReference type="EMBL" id="MDT0688339.1"/>
    </source>
</evidence>
<sequence length="465" mass="53147">MKDKLFQKFDEVSAQQWKQKIQYDLKGADYNEKLIYRSLDGINIKPFYHQDDVSQSIKTPSPKNWNVCERIYVASEKISNSIAKNAIEKGAESLWFVIPDEETDIASLFHGIDLKNLPVYISTEFLSGSYIRKILKFIEGKESSVFLQTDIIGNLARTGNWFYNLKQDHEIIADIVEISGAFKSVISVDSTLYQNAGATIPQQLAYTLAHANEYLNLNAENGNSQHSKEGLQLQFIVASGSNYFFEIAKIKALRWLFATLAKEYNIADNCHILALPSKRNKTLYDYNVNMLRTTTESLSAILGGADTVYNLPYDAIFHKNNEFGDRVARNQLLVMKNEAYLDKVSNAAEGTYYIESLTRQFAEMALDIFKKIEKNGGFLKQLKEGIIQRKINESASAEQEQFDNGKIVLIGTNTFENPEDKMKDDLELYPFLKKNPRKTLIPPILEKRLSEKMEQEKLEQEKAEK</sequence>
<comment type="caution">
    <text evidence="2">The sequence shown here is derived from an EMBL/GenBank/DDBJ whole genome shotgun (WGS) entry which is preliminary data.</text>
</comment>
<dbReference type="InterPro" id="IPR006099">
    <property type="entry name" value="MeMalonylCoA_mutase_a/b_cat"/>
</dbReference>